<dbReference type="Proteomes" id="UP000663880">
    <property type="component" value="Unassembled WGS sequence"/>
</dbReference>
<name>A0A821LKN2_9NEOP</name>
<organism evidence="1 2">
    <name type="scientific">Pieris macdunnoughi</name>
    <dbReference type="NCBI Taxonomy" id="345717"/>
    <lineage>
        <taxon>Eukaryota</taxon>
        <taxon>Metazoa</taxon>
        <taxon>Ecdysozoa</taxon>
        <taxon>Arthropoda</taxon>
        <taxon>Hexapoda</taxon>
        <taxon>Insecta</taxon>
        <taxon>Pterygota</taxon>
        <taxon>Neoptera</taxon>
        <taxon>Endopterygota</taxon>
        <taxon>Lepidoptera</taxon>
        <taxon>Glossata</taxon>
        <taxon>Ditrysia</taxon>
        <taxon>Papilionoidea</taxon>
        <taxon>Pieridae</taxon>
        <taxon>Pierinae</taxon>
        <taxon>Pieris</taxon>
    </lineage>
</organism>
<proteinExistence type="predicted"/>
<dbReference type="OrthoDB" id="9974792at2759"/>
<gene>
    <name evidence="1" type="ORF">PMACD_LOCUS778</name>
</gene>
<evidence type="ECO:0000313" key="1">
    <source>
        <dbReference type="EMBL" id="CAF4752421.1"/>
    </source>
</evidence>
<accession>A0A821LKN2</accession>
<protein>
    <submittedName>
        <fullName evidence="1">Uncharacterized protein</fullName>
    </submittedName>
</protein>
<comment type="caution">
    <text evidence="1">The sequence shown here is derived from an EMBL/GenBank/DDBJ whole genome shotgun (WGS) entry which is preliminary data.</text>
</comment>
<dbReference type="EMBL" id="CAJOBZ010000001">
    <property type="protein sequence ID" value="CAF4752421.1"/>
    <property type="molecule type" value="Genomic_DNA"/>
</dbReference>
<keyword evidence="2" id="KW-1185">Reference proteome</keyword>
<reference evidence="1" key="1">
    <citation type="submission" date="2021-02" db="EMBL/GenBank/DDBJ databases">
        <authorList>
            <person name="Steward A R."/>
        </authorList>
    </citation>
    <scope>NUCLEOTIDE SEQUENCE</scope>
</reference>
<dbReference type="AlphaFoldDB" id="A0A821LKN2"/>
<sequence>MATDEEKCKVAKLLQDLEVPEIKMPERCSGLVKEFQQIYGLEMESEVLVEEIYDNPYVVDKKLLEENERKLQELLAENKRAKKQLPENVMSGPDPKRLWRTQSSKEKLFRIDNDIKRHLEKGGQSIDPLQEEEMQDLVKECREETLRNPPVNPDRLRETVVEARKNLPNFQYRTIENSTATNILPNAHEKTSEVPNQEFL</sequence>
<evidence type="ECO:0000313" key="2">
    <source>
        <dbReference type="Proteomes" id="UP000663880"/>
    </source>
</evidence>